<sequence>MRYPKSNRKPEAPAEHPPLPLESCLAKSRKIDALRSVAGRTVFDHCRIAGEVARELIARSPTFLREPFFPSGSALVAACHDLGKACPTFQKKIYAKIENADASSLEALRNVDRSIDENKCWGGHAGVSQCALEALKAGKAVAAIAGCHHGYAPNIGGRAADAEAFGGPAWQLQRARLLALLMEATGERFPEIRDPLHARMLAGLTSVADWIGSGAAFDDPGEPWQERVAAAVDTAGFTPPRLKPGLSFREIFDFEARPIQRDLIEAACCPGVYILEAPMGIGKTEAALYAAYALVSAGKARGIYFALPTQLTSNRIHERVERFLDRVLEPDSPHRAALLLHGNAWLREFDLGAEAAPGCSWFSSAKRGLLAPFAVGTIDQALMASMNVKHGFVRAFGIAGKVVILDEVHSYDAYTGTILDRLVEELRRLRCTVIILSATLTGERRSALLGAARSAEAAYPLITALPADAREPLEVAPETPAGNRVAIRQTLDCEEALDEALDRADSGQQVLWIENTVSEAQEAFKLLAARSSGMEIECGLLHSRFIHRDREALEEEWVTRYGADGAAERRERGRILVGTQVLEQSLDIDADFLVTRLCPTDMLLQRIGRLWRHSFHQRPAGARCEAWIVSAEFEAAEQNPAEAFGNSAKVYSPYVLLRTLQAWSGVETLSLPGDIRGLLERTYEAKPESEAMAKHKADLQRRKEILENFALQSVSPGLKAMPDTNVSTRFSDIDSVELLLLQSVSHNHAAHETTVTLLDGQKLTLPHEFAANRKREQRKLAACLATQTLQVADYAAPADPGRKALSWLKPYFYLGDPSKSESLLRVAIVGEGGQLKLPGGGAAAEKYELSYNARLGYQYEKR</sequence>
<accession>A0A5C4S9M0</accession>
<evidence type="ECO:0000313" key="13">
    <source>
        <dbReference type="Proteomes" id="UP000308271"/>
    </source>
</evidence>
<feature type="domain" description="Helicase ATP-binding" evidence="10">
    <location>
        <begin position="264"/>
        <end position="458"/>
    </location>
</feature>
<evidence type="ECO:0000256" key="3">
    <source>
        <dbReference type="ARBA" id="ARBA00022722"/>
    </source>
</evidence>
<evidence type="ECO:0000256" key="2">
    <source>
        <dbReference type="ARBA" id="ARBA00009046"/>
    </source>
</evidence>
<dbReference type="PROSITE" id="PS51192">
    <property type="entry name" value="HELICASE_ATP_BIND_1"/>
    <property type="match status" value="1"/>
</dbReference>
<dbReference type="InterPro" id="IPR006483">
    <property type="entry name" value="CRISPR-assoc_Cas3_HD"/>
</dbReference>
<keyword evidence="13" id="KW-1185">Reference proteome</keyword>
<dbReference type="Pfam" id="PF00270">
    <property type="entry name" value="DEAD"/>
    <property type="match status" value="1"/>
</dbReference>
<dbReference type="InterPro" id="IPR027417">
    <property type="entry name" value="P-loop_NTPase"/>
</dbReference>
<organism evidence="12 13">
    <name type="scientific">Chlorobaculum thiosulfatiphilum</name>
    <name type="common">Chlorobium limicola f.sp. thiosulfatophilum</name>
    <dbReference type="NCBI Taxonomy" id="115852"/>
    <lineage>
        <taxon>Bacteria</taxon>
        <taxon>Pseudomonadati</taxon>
        <taxon>Chlorobiota</taxon>
        <taxon>Chlorobiia</taxon>
        <taxon>Chlorobiales</taxon>
        <taxon>Chlorobiaceae</taxon>
        <taxon>Chlorobaculum</taxon>
    </lineage>
</organism>
<evidence type="ECO:0000259" key="10">
    <source>
        <dbReference type="PROSITE" id="PS51192"/>
    </source>
</evidence>
<keyword evidence="5" id="KW-0547">Nucleotide-binding</keyword>
<dbReference type="NCBIfam" id="TIGR01596">
    <property type="entry name" value="cas3_HD"/>
    <property type="match status" value="1"/>
</dbReference>
<dbReference type="SMART" id="SM00487">
    <property type="entry name" value="DEXDc"/>
    <property type="match status" value="1"/>
</dbReference>
<dbReference type="InterPro" id="IPR006474">
    <property type="entry name" value="Helicase_Cas3_CRISPR-ass_core"/>
</dbReference>
<dbReference type="CDD" id="cd09641">
    <property type="entry name" value="Cas3''_I"/>
    <property type="match status" value="1"/>
</dbReference>
<name>A0A5C4S9M0_CHLTI</name>
<dbReference type="SUPFAM" id="SSF52540">
    <property type="entry name" value="P-loop containing nucleoside triphosphate hydrolases"/>
    <property type="match status" value="1"/>
</dbReference>
<comment type="caution">
    <text evidence="12">The sequence shown here is derived from an EMBL/GenBank/DDBJ whole genome shotgun (WGS) entry which is preliminary data.</text>
</comment>
<evidence type="ECO:0000256" key="5">
    <source>
        <dbReference type="ARBA" id="ARBA00022741"/>
    </source>
</evidence>
<keyword evidence="6" id="KW-0378">Hydrolase</keyword>
<evidence type="ECO:0000313" key="12">
    <source>
        <dbReference type="EMBL" id="TNJ40126.1"/>
    </source>
</evidence>
<dbReference type="Gene3D" id="3.40.50.300">
    <property type="entry name" value="P-loop containing nucleotide triphosphate hydrolases"/>
    <property type="match status" value="2"/>
</dbReference>
<dbReference type="PROSITE" id="PS51643">
    <property type="entry name" value="HD_CAS3"/>
    <property type="match status" value="1"/>
</dbReference>
<protein>
    <submittedName>
        <fullName evidence="12">CRISPR-associated helicase Cas3</fullName>
    </submittedName>
</protein>
<evidence type="ECO:0000256" key="6">
    <source>
        <dbReference type="ARBA" id="ARBA00022801"/>
    </source>
</evidence>
<proteinExistence type="inferred from homology"/>
<dbReference type="OrthoDB" id="9810236at2"/>
<dbReference type="InterPro" id="IPR038257">
    <property type="entry name" value="CRISPR-assoc_Cas3_HD_sf"/>
</dbReference>
<dbReference type="PANTHER" id="PTHR47963:SF9">
    <property type="entry name" value="CRISPR-ASSOCIATED ENDONUCLEASE_HELICASE CAS3"/>
    <property type="match status" value="1"/>
</dbReference>
<dbReference type="GO" id="GO:0003723">
    <property type="term" value="F:RNA binding"/>
    <property type="evidence" value="ECO:0007669"/>
    <property type="project" value="TreeGrafter"/>
</dbReference>
<evidence type="ECO:0000256" key="8">
    <source>
        <dbReference type="ARBA" id="ARBA00022840"/>
    </source>
</evidence>
<dbReference type="GO" id="GO:0003724">
    <property type="term" value="F:RNA helicase activity"/>
    <property type="evidence" value="ECO:0007669"/>
    <property type="project" value="TreeGrafter"/>
</dbReference>
<evidence type="ECO:0000256" key="7">
    <source>
        <dbReference type="ARBA" id="ARBA00022806"/>
    </source>
</evidence>
<comment type="similarity">
    <text evidence="2">In the central section; belongs to the CRISPR-associated helicase Cas3 family.</text>
</comment>
<keyword evidence="3" id="KW-0540">Nuclease</keyword>
<dbReference type="InterPro" id="IPR014001">
    <property type="entry name" value="Helicase_ATP-bd"/>
</dbReference>
<reference evidence="12 13" key="1">
    <citation type="submission" date="2019-05" db="EMBL/GenBank/DDBJ databases">
        <title>Draft Whole-Genome sequence of the green sulfur bacterium Chlorobaculum thiosulfatiphilum DSM 249.</title>
        <authorList>
            <person name="Meyer T.E."/>
            <person name="Kyndt J.A."/>
        </authorList>
    </citation>
    <scope>NUCLEOTIDE SEQUENCE [LARGE SCALE GENOMIC DNA]</scope>
    <source>
        <strain evidence="12 13">DSM 249</strain>
    </source>
</reference>
<dbReference type="CDD" id="cd17930">
    <property type="entry name" value="DEXHc_cas3"/>
    <property type="match status" value="1"/>
</dbReference>
<dbReference type="InterPro" id="IPR050547">
    <property type="entry name" value="DEAD_box_RNA_helicases"/>
</dbReference>
<keyword evidence="8" id="KW-0067">ATP-binding</keyword>
<gene>
    <name evidence="12" type="primary">cas3</name>
    <name evidence="12" type="ORF">FGF66_01595</name>
</gene>
<dbReference type="InterPro" id="IPR001650">
    <property type="entry name" value="Helicase_C-like"/>
</dbReference>
<evidence type="ECO:0000259" key="11">
    <source>
        <dbReference type="PROSITE" id="PS51643"/>
    </source>
</evidence>
<dbReference type="GO" id="GO:0051607">
    <property type="term" value="P:defense response to virus"/>
    <property type="evidence" value="ECO:0007669"/>
    <property type="project" value="UniProtKB-KW"/>
</dbReference>
<dbReference type="AlphaFoldDB" id="A0A5C4S9M0"/>
<evidence type="ECO:0000256" key="9">
    <source>
        <dbReference type="ARBA" id="ARBA00023118"/>
    </source>
</evidence>
<dbReference type="GO" id="GO:0004518">
    <property type="term" value="F:nuclease activity"/>
    <property type="evidence" value="ECO:0007669"/>
    <property type="project" value="UniProtKB-KW"/>
</dbReference>
<dbReference type="Gene3D" id="1.10.3210.30">
    <property type="match status" value="1"/>
</dbReference>
<dbReference type="NCBIfam" id="TIGR01587">
    <property type="entry name" value="cas3_core"/>
    <property type="match status" value="1"/>
</dbReference>
<keyword evidence="4" id="KW-0479">Metal-binding</keyword>
<keyword evidence="7" id="KW-0347">Helicase</keyword>
<dbReference type="EMBL" id="VDCH01000002">
    <property type="protein sequence ID" value="TNJ40126.1"/>
    <property type="molecule type" value="Genomic_DNA"/>
</dbReference>
<dbReference type="Pfam" id="PF18019">
    <property type="entry name" value="Cas3_HD"/>
    <property type="match status" value="1"/>
</dbReference>
<dbReference type="InterPro" id="IPR011545">
    <property type="entry name" value="DEAD/DEAH_box_helicase_dom"/>
</dbReference>
<evidence type="ECO:0000256" key="4">
    <source>
        <dbReference type="ARBA" id="ARBA00022723"/>
    </source>
</evidence>
<dbReference type="Proteomes" id="UP000308271">
    <property type="component" value="Unassembled WGS sequence"/>
</dbReference>
<comment type="similarity">
    <text evidence="1">In the N-terminal section; belongs to the CRISPR-associated nuclease Cas3-HD family.</text>
</comment>
<dbReference type="GO" id="GO:0016787">
    <property type="term" value="F:hydrolase activity"/>
    <property type="evidence" value="ECO:0007669"/>
    <property type="project" value="UniProtKB-KW"/>
</dbReference>
<keyword evidence="9" id="KW-0051">Antiviral defense</keyword>
<evidence type="ECO:0000256" key="1">
    <source>
        <dbReference type="ARBA" id="ARBA00006847"/>
    </source>
</evidence>
<dbReference type="Pfam" id="PF22590">
    <property type="entry name" value="Cas3-like_C_2"/>
    <property type="match status" value="1"/>
</dbReference>
<feature type="domain" description="HD Cas3-type" evidence="11">
    <location>
        <begin position="35"/>
        <end position="211"/>
    </location>
</feature>
<dbReference type="GO" id="GO:0005524">
    <property type="term" value="F:ATP binding"/>
    <property type="evidence" value="ECO:0007669"/>
    <property type="project" value="UniProtKB-KW"/>
</dbReference>
<dbReference type="SMART" id="SM00490">
    <property type="entry name" value="HELICc"/>
    <property type="match status" value="1"/>
</dbReference>
<dbReference type="GO" id="GO:0046872">
    <property type="term" value="F:metal ion binding"/>
    <property type="evidence" value="ECO:0007669"/>
    <property type="project" value="UniProtKB-KW"/>
</dbReference>
<dbReference type="InterPro" id="IPR054712">
    <property type="entry name" value="Cas3-like_dom"/>
</dbReference>
<dbReference type="PANTHER" id="PTHR47963">
    <property type="entry name" value="DEAD-BOX ATP-DEPENDENT RNA HELICASE 47, MITOCHONDRIAL"/>
    <property type="match status" value="1"/>
</dbReference>